<dbReference type="InterPro" id="IPR000572">
    <property type="entry name" value="OxRdtase_Mopterin-bd_dom"/>
</dbReference>
<evidence type="ECO:0000313" key="2">
    <source>
        <dbReference type="EMBL" id="TWI62581.1"/>
    </source>
</evidence>
<dbReference type="SUPFAM" id="SSF56524">
    <property type="entry name" value="Oxidoreductase molybdopterin-binding domain"/>
    <property type="match status" value="1"/>
</dbReference>
<dbReference type="EMBL" id="VLLB01000008">
    <property type="protein sequence ID" value="TWI62581.1"/>
    <property type="molecule type" value="Genomic_DNA"/>
</dbReference>
<dbReference type="AlphaFoldDB" id="A0A562R0J9"/>
<dbReference type="InterPro" id="IPR006311">
    <property type="entry name" value="TAT_signal"/>
</dbReference>
<protein>
    <submittedName>
        <fullName evidence="2">DMSO/TMAO reductase YedYZ molybdopterin-dependent catalytic subunit</fullName>
    </submittedName>
</protein>
<name>A0A562R0J9_9BURK</name>
<dbReference type="PROSITE" id="PS51318">
    <property type="entry name" value="TAT"/>
    <property type="match status" value="1"/>
</dbReference>
<evidence type="ECO:0000313" key="3">
    <source>
        <dbReference type="Proteomes" id="UP000318431"/>
    </source>
</evidence>
<feature type="domain" description="Oxidoreductase molybdopterin-binding" evidence="1">
    <location>
        <begin position="95"/>
        <end position="234"/>
    </location>
</feature>
<dbReference type="Proteomes" id="UP000318431">
    <property type="component" value="Unassembled WGS sequence"/>
</dbReference>
<dbReference type="PROSITE" id="PS51257">
    <property type="entry name" value="PROKAR_LIPOPROTEIN"/>
    <property type="match status" value="1"/>
</dbReference>
<dbReference type="RefSeq" id="WP_145651438.1">
    <property type="nucleotide sequence ID" value="NZ_VLLB01000008.1"/>
</dbReference>
<dbReference type="PANTHER" id="PTHR43032:SF2">
    <property type="entry name" value="BLL0505 PROTEIN"/>
    <property type="match status" value="1"/>
</dbReference>
<sequence length="258" mass="28790">MTDHRPTRRRFLLGGALGAGAALLGCDMSVQDTPTGRVLETAEHLTRSAQRLLQGRHALAREYRATDISPRFRVNGSSMPDSDAYAALLDKRFVDWRLRVDGLVARPREFSLDGLKVMPSRTQITRHDCVEGWSAIARWTGVPLAEVLRATGILPSARYVVFHCADELEPTLDGSGRYYESIDLVDAFHPQTILAYGMNGKELSVGHGAPLRLRVERQLGYKQAKYLMRIELVDSLQGLGAGRGGYWEDRGYEWYAGI</sequence>
<reference evidence="2 3" key="1">
    <citation type="journal article" date="2015" name="Stand. Genomic Sci.">
        <title>Genomic Encyclopedia of Bacterial and Archaeal Type Strains, Phase III: the genomes of soil and plant-associated and newly described type strains.</title>
        <authorList>
            <person name="Whitman W.B."/>
            <person name="Woyke T."/>
            <person name="Klenk H.P."/>
            <person name="Zhou Y."/>
            <person name="Lilburn T.G."/>
            <person name="Beck B.J."/>
            <person name="De Vos P."/>
            <person name="Vandamme P."/>
            <person name="Eisen J.A."/>
            <person name="Garrity G."/>
            <person name="Hugenholtz P."/>
            <person name="Kyrpides N.C."/>
        </authorList>
    </citation>
    <scope>NUCLEOTIDE SEQUENCE [LARGE SCALE GENOMIC DNA]</scope>
    <source>
        <strain evidence="2 3">CGMCC 1.10822</strain>
    </source>
</reference>
<keyword evidence="3" id="KW-1185">Reference proteome</keyword>
<comment type="caution">
    <text evidence="2">The sequence shown here is derived from an EMBL/GenBank/DDBJ whole genome shotgun (WGS) entry which is preliminary data.</text>
</comment>
<dbReference type="InterPro" id="IPR036374">
    <property type="entry name" value="OxRdtase_Mopterin-bd_sf"/>
</dbReference>
<dbReference type="CDD" id="cd02108">
    <property type="entry name" value="bact_SO_family_Moco"/>
    <property type="match status" value="1"/>
</dbReference>
<dbReference type="OrthoDB" id="9795587at2"/>
<organism evidence="2 3">
    <name type="scientific">Pseudoduganella lurida</name>
    <dbReference type="NCBI Taxonomy" id="1036180"/>
    <lineage>
        <taxon>Bacteria</taxon>
        <taxon>Pseudomonadati</taxon>
        <taxon>Pseudomonadota</taxon>
        <taxon>Betaproteobacteria</taxon>
        <taxon>Burkholderiales</taxon>
        <taxon>Oxalobacteraceae</taxon>
        <taxon>Telluria group</taxon>
        <taxon>Pseudoduganella</taxon>
    </lineage>
</organism>
<dbReference type="Gene3D" id="3.90.420.10">
    <property type="entry name" value="Oxidoreductase, molybdopterin-binding domain"/>
    <property type="match status" value="1"/>
</dbReference>
<proteinExistence type="predicted"/>
<evidence type="ECO:0000259" key="1">
    <source>
        <dbReference type="Pfam" id="PF00174"/>
    </source>
</evidence>
<dbReference type="PANTHER" id="PTHR43032">
    <property type="entry name" value="PROTEIN-METHIONINE-SULFOXIDE REDUCTASE"/>
    <property type="match status" value="1"/>
</dbReference>
<accession>A0A562R0J9</accession>
<gene>
    <name evidence="2" type="ORF">IP91_04102</name>
</gene>
<dbReference type="Pfam" id="PF00174">
    <property type="entry name" value="Oxidored_molyb"/>
    <property type="match status" value="1"/>
</dbReference>